<proteinExistence type="inferred from homology"/>
<evidence type="ECO:0000313" key="10">
    <source>
        <dbReference type="Proteomes" id="UP000071392"/>
    </source>
</evidence>
<evidence type="ECO:0000256" key="5">
    <source>
        <dbReference type="ARBA" id="ARBA00022989"/>
    </source>
</evidence>
<dbReference type="Proteomes" id="UP000071392">
    <property type="component" value="Unassembled WGS sequence"/>
</dbReference>
<evidence type="ECO:0000256" key="6">
    <source>
        <dbReference type="ARBA" id="ARBA00023136"/>
    </source>
</evidence>
<feature type="transmembrane region" description="Helical" evidence="7">
    <location>
        <begin position="72"/>
        <end position="92"/>
    </location>
</feature>
<evidence type="ECO:0000256" key="2">
    <source>
        <dbReference type="ARBA" id="ARBA00022448"/>
    </source>
</evidence>
<feature type="transmembrane region" description="Helical" evidence="7">
    <location>
        <begin position="104"/>
        <end position="125"/>
    </location>
</feature>
<dbReference type="RefSeq" id="WP_068712983.1">
    <property type="nucleotide sequence ID" value="NZ_LSZP01000059.1"/>
</dbReference>
<dbReference type="PROSITE" id="PS50928">
    <property type="entry name" value="ABC_TM1"/>
    <property type="match status" value="1"/>
</dbReference>
<evidence type="ECO:0000313" key="9">
    <source>
        <dbReference type="EMBL" id="KXU34293.1"/>
    </source>
</evidence>
<keyword evidence="3" id="KW-1003">Cell membrane</keyword>
<comment type="caution">
    <text evidence="9">The sequence shown here is derived from an EMBL/GenBank/DDBJ whole genome shotgun (WGS) entry which is preliminary data.</text>
</comment>
<keyword evidence="2 7" id="KW-0813">Transport</keyword>
<dbReference type="PANTHER" id="PTHR43227:SF11">
    <property type="entry name" value="BLL4140 PROTEIN"/>
    <property type="match status" value="1"/>
</dbReference>
<dbReference type="STRING" id="1548208.AXK12_07375"/>
<dbReference type="InterPro" id="IPR000515">
    <property type="entry name" value="MetI-like"/>
</dbReference>
<feature type="transmembrane region" description="Helical" evidence="7">
    <location>
        <begin position="7"/>
        <end position="29"/>
    </location>
</feature>
<name>A0A139SID6_9BACT</name>
<evidence type="ECO:0000256" key="7">
    <source>
        <dbReference type="RuleBase" id="RU363032"/>
    </source>
</evidence>
<evidence type="ECO:0000256" key="4">
    <source>
        <dbReference type="ARBA" id="ARBA00022692"/>
    </source>
</evidence>
<dbReference type="GO" id="GO:0005886">
    <property type="term" value="C:plasma membrane"/>
    <property type="evidence" value="ECO:0007669"/>
    <property type="project" value="UniProtKB-SubCell"/>
</dbReference>
<dbReference type="GO" id="GO:0055085">
    <property type="term" value="P:transmembrane transport"/>
    <property type="evidence" value="ECO:0007669"/>
    <property type="project" value="InterPro"/>
</dbReference>
<feature type="domain" description="ABC transmembrane type-1" evidence="8">
    <location>
        <begin position="66"/>
        <end position="282"/>
    </location>
</feature>
<feature type="transmembrane region" description="Helical" evidence="7">
    <location>
        <begin position="208"/>
        <end position="227"/>
    </location>
</feature>
<dbReference type="EMBL" id="LSZP01000059">
    <property type="protein sequence ID" value="KXU34293.1"/>
    <property type="molecule type" value="Genomic_DNA"/>
</dbReference>
<comment type="subcellular location">
    <subcellularLocation>
        <location evidence="1 7">Cell membrane</location>
        <topology evidence="1 7">Multi-pass membrane protein</topology>
    </subcellularLocation>
</comment>
<protein>
    <recommendedName>
        <fullName evidence="8">ABC transmembrane type-1 domain-containing protein</fullName>
    </recommendedName>
</protein>
<reference evidence="9 10" key="1">
    <citation type="submission" date="2016-02" db="EMBL/GenBank/DDBJ databases">
        <authorList>
            <person name="Wen L."/>
            <person name="He K."/>
            <person name="Yang H."/>
        </authorList>
    </citation>
    <scope>NUCLEOTIDE SEQUENCE [LARGE SCALE GENOMIC DNA]</scope>
    <source>
        <strain evidence="9 10">CV41</strain>
    </source>
</reference>
<gene>
    <name evidence="9" type="ORF">AXK12_07375</name>
</gene>
<dbReference type="Gene3D" id="1.10.3720.10">
    <property type="entry name" value="MetI-like"/>
    <property type="match status" value="1"/>
</dbReference>
<dbReference type="InterPro" id="IPR035906">
    <property type="entry name" value="MetI-like_sf"/>
</dbReference>
<dbReference type="InterPro" id="IPR050809">
    <property type="entry name" value="UgpAE/MalFG_permease"/>
</dbReference>
<keyword evidence="6 7" id="KW-0472">Membrane</keyword>
<dbReference type="OrthoDB" id="9773727at2"/>
<keyword evidence="10" id="KW-1185">Reference proteome</keyword>
<dbReference type="Pfam" id="PF00528">
    <property type="entry name" value="BPD_transp_1"/>
    <property type="match status" value="1"/>
</dbReference>
<evidence type="ECO:0000256" key="1">
    <source>
        <dbReference type="ARBA" id="ARBA00004651"/>
    </source>
</evidence>
<dbReference type="SUPFAM" id="SSF161098">
    <property type="entry name" value="MetI-like"/>
    <property type="match status" value="1"/>
</dbReference>
<sequence length="291" mass="32699">MTTRWNYAPWVFLTPFLGLFGLFAVWPLIHSMVLAMQQTYGPGHSQWVGLHNFKFLLSDPLFWKATANTVKFAVGTLAFQLPIALGLAILLNSPGLKGRALFRLTFFAPSLVGLPFVAMLFAPIFERRTGLLNVMLHNITSAWDPDFAWTQNYIMTALIIASTWMYAGFNMVYFLAALQNVSKELLEAAEIDGAGPWHRFWHITLPEITPVAGFVTLLSIIGSFQLFELSWIMLGDSAGPDNRGLTIVMYLYQTGFQTGDLGYASTIGWVLALILMSVAYIQRRIMKRKED</sequence>
<keyword evidence="5 7" id="KW-1133">Transmembrane helix</keyword>
<dbReference type="CDD" id="cd06261">
    <property type="entry name" value="TM_PBP2"/>
    <property type="match status" value="1"/>
</dbReference>
<evidence type="ECO:0000256" key="3">
    <source>
        <dbReference type="ARBA" id="ARBA00022475"/>
    </source>
</evidence>
<organism evidence="9 10">
    <name type="scientific">Cephaloticoccus capnophilus</name>
    <dbReference type="NCBI Taxonomy" id="1548208"/>
    <lineage>
        <taxon>Bacteria</taxon>
        <taxon>Pseudomonadati</taxon>
        <taxon>Verrucomicrobiota</taxon>
        <taxon>Opitutia</taxon>
        <taxon>Opitutales</taxon>
        <taxon>Opitutaceae</taxon>
        <taxon>Cephaloticoccus</taxon>
    </lineage>
</organism>
<dbReference type="AlphaFoldDB" id="A0A139SID6"/>
<evidence type="ECO:0000259" key="8">
    <source>
        <dbReference type="PROSITE" id="PS50928"/>
    </source>
</evidence>
<accession>A0A139SID6</accession>
<feature type="transmembrane region" description="Helical" evidence="7">
    <location>
        <begin position="261"/>
        <end position="281"/>
    </location>
</feature>
<keyword evidence="4 7" id="KW-0812">Transmembrane</keyword>
<feature type="transmembrane region" description="Helical" evidence="7">
    <location>
        <begin position="153"/>
        <end position="176"/>
    </location>
</feature>
<comment type="similarity">
    <text evidence="7">Belongs to the binding-protein-dependent transport system permease family.</text>
</comment>
<dbReference type="PANTHER" id="PTHR43227">
    <property type="entry name" value="BLL4140 PROTEIN"/>
    <property type="match status" value="1"/>
</dbReference>